<evidence type="ECO:0000313" key="11">
    <source>
        <dbReference type="EMBL" id="KEF37062.1"/>
    </source>
</evidence>
<dbReference type="SUPFAM" id="SSF55486">
    <property type="entry name" value="Metalloproteases ('zincins'), catalytic domain"/>
    <property type="match status" value="1"/>
</dbReference>
<evidence type="ECO:0000256" key="8">
    <source>
        <dbReference type="PIRNR" id="PIRNR006615"/>
    </source>
</evidence>
<dbReference type="AlphaFoldDB" id="A0A072NIJ4"/>
<evidence type="ECO:0000256" key="1">
    <source>
        <dbReference type="ARBA" id="ARBA00022645"/>
    </source>
</evidence>
<evidence type="ECO:0000256" key="10">
    <source>
        <dbReference type="PIRSR" id="PIRSR006615-2"/>
    </source>
</evidence>
<feature type="binding site" evidence="9">
    <location>
        <position position="273"/>
    </location>
    <ligand>
        <name>Zn(2+)</name>
        <dbReference type="ChEBI" id="CHEBI:29105"/>
        <note>catalytic</note>
    </ligand>
</feature>
<dbReference type="Proteomes" id="UP000027936">
    <property type="component" value="Unassembled WGS sequence"/>
</dbReference>
<dbReference type="MEROPS" id="M32.006"/>
<proteinExistence type="inferred from homology"/>
<dbReference type="OrthoDB" id="9772308at2"/>
<keyword evidence="3 8" id="KW-0479">Metal-binding</keyword>
<dbReference type="InterPro" id="IPR001333">
    <property type="entry name" value="Peptidase_M32_Taq"/>
</dbReference>
<comment type="catalytic activity">
    <reaction evidence="6 8">
        <text>Release of a C-terminal amino acid with broad specificity, except for -Pro.</text>
        <dbReference type="EC" id="3.4.17.19"/>
    </reaction>
</comment>
<dbReference type="PRINTS" id="PR00998">
    <property type="entry name" value="CRBOXYPTASET"/>
</dbReference>
<name>A0A072NIJ4_SCHAZ</name>
<comment type="similarity">
    <text evidence="7 8">Belongs to the peptidase M32 family.</text>
</comment>
<dbReference type="EMBL" id="JJRY01000018">
    <property type="protein sequence ID" value="KEF37062.1"/>
    <property type="molecule type" value="Genomic_DNA"/>
</dbReference>
<evidence type="ECO:0000256" key="7">
    <source>
        <dbReference type="ARBA" id="ARBA00061580"/>
    </source>
</evidence>
<dbReference type="Pfam" id="PF02074">
    <property type="entry name" value="Peptidase_M32"/>
    <property type="match status" value="1"/>
</dbReference>
<dbReference type="GO" id="GO:0008270">
    <property type="term" value="F:zinc ion binding"/>
    <property type="evidence" value="ECO:0007669"/>
    <property type="project" value="UniProtKB-ARBA"/>
</dbReference>
<dbReference type="EC" id="3.4.17.19" evidence="8"/>
<keyword evidence="1 8" id="KW-0121">Carboxypeptidase</keyword>
<feature type="binding site" evidence="9">
    <location>
        <position position="299"/>
    </location>
    <ligand>
        <name>Zn(2+)</name>
        <dbReference type="ChEBI" id="CHEBI:29105"/>
        <note>catalytic</note>
    </ligand>
</feature>
<comment type="function">
    <text evidence="8">Broad specificity carboxypetidase that releases amino acids sequentially from the C-terminus, including neutral, aromatic, polar and basic residues.</text>
</comment>
<organism evidence="11 12">
    <name type="scientific">Schinkia azotoformans MEV2011</name>
    <dbReference type="NCBI Taxonomy" id="1348973"/>
    <lineage>
        <taxon>Bacteria</taxon>
        <taxon>Bacillati</taxon>
        <taxon>Bacillota</taxon>
        <taxon>Bacilli</taxon>
        <taxon>Bacillales</taxon>
        <taxon>Bacillaceae</taxon>
        <taxon>Calidifontibacillus/Schinkia group</taxon>
        <taxon>Schinkia</taxon>
    </lineage>
</organism>
<dbReference type="PROSITE" id="PS52034">
    <property type="entry name" value="PEPTIDASE_M32"/>
    <property type="match status" value="1"/>
</dbReference>
<gene>
    <name evidence="11" type="ORF">M670_03653</name>
</gene>
<evidence type="ECO:0000256" key="9">
    <source>
        <dbReference type="PIRSR" id="PIRSR006615-1"/>
    </source>
</evidence>
<sequence>MEQSIQKVESEFLEYVKKMSAYNEALSLIFWDMRTGAPKKGIEQRSEVVGMISQEVFQMSVSEEMKNYIDTLEKVKDLSEITKKTVEECKKDYEHNTKIPKEEYKEYVILQSKAESVWEEAKEKADFEMFRPYLEKLVEFNKKFIGYWGPPEEGGNKYDILLDLYEPGVTVAILDETFGKLREAIVPLVRKISESQNQPKTDFLFKTFPKEEQKAFSIEALKQMGYDFEAGRLDETVHPFEITLNPGDVRVTTKYVENDFRVAVFGTIHEGGHALYEQNISKDLIGTPLCEGTSMGIHESQSLFWENYIARDYNFWVYFYEKLKAYSNGQFDNVAIADFYKGINESKPSLIRIEADELTYPLHVMVRYEIEKGLFNDEIEVKDLPVIWNQKMEEYLGVTPKHDGEGVLQDVHWAGGSFGYFPSYALGYIYAAQFRAALLKDLPNLGDLLKAGNLALIKEWLAENIHQYGKMKKPLEIVRDVTGEGLNPKYLIQYLEEKYTKIYDL</sequence>
<feature type="active site" description="Proton donor/acceptor" evidence="10">
    <location>
        <position position="270"/>
    </location>
</feature>
<dbReference type="FunFam" id="1.10.1370.30:FF:000003">
    <property type="entry name" value="Thermostable carboxypeptidase 1"/>
    <property type="match status" value="1"/>
</dbReference>
<protein>
    <recommendedName>
        <fullName evidence="8">Metal-dependent carboxypeptidase</fullName>
        <ecNumber evidence="8">3.4.17.19</ecNumber>
    </recommendedName>
</protein>
<dbReference type="RefSeq" id="WP_035197233.1">
    <property type="nucleotide sequence ID" value="NZ_JJRY01000018.1"/>
</dbReference>
<comment type="cofactor">
    <cofactor evidence="9">
        <name>Zn(2+)</name>
        <dbReference type="ChEBI" id="CHEBI:29105"/>
    </cofactor>
    <text evidence="9">Binds 1 zinc ion per subunit.</text>
</comment>
<dbReference type="PANTHER" id="PTHR34217:SF1">
    <property type="entry name" value="CARBOXYPEPTIDASE 1"/>
    <property type="match status" value="1"/>
</dbReference>
<keyword evidence="5 8" id="KW-0482">Metalloprotease</keyword>
<keyword evidence="9" id="KW-0862">Zinc</keyword>
<comment type="caution">
    <text evidence="11">The sequence shown here is derived from an EMBL/GenBank/DDBJ whole genome shotgun (WGS) entry which is preliminary data.</text>
</comment>
<evidence type="ECO:0000256" key="6">
    <source>
        <dbReference type="ARBA" id="ARBA00052755"/>
    </source>
</evidence>
<dbReference type="PATRIC" id="fig|1348973.3.peg.3530"/>
<evidence type="ECO:0000256" key="3">
    <source>
        <dbReference type="ARBA" id="ARBA00022723"/>
    </source>
</evidence>
<keyword evidence="4 8" id="KW-0378">Hydrolase</keyword>
<dbReference type="CDD" id="cd06460">
    <property type="entry name" value="M32_Taq"/>
    <property type="match status" value="1"/>
</dbReference>
<dbReference type="GO" id="GO:0004181">
    <property type="term" value="F:metallocarboxypeptidase activity"/>
    <property type="evidence" value="ECO:0007669"/>
    <property type="project" value="UniProtKB-UniRule"/>
</dbReference>
<evidence type="ECO:0000256" key="4">
    <source>
        <dbReference type="ARBA" id="ARBA00022801"/>
    </source>
</evidence>
<keyword evidence="2 8" id="KW-0645">Protease</keyword>
<accession>A0A072NIJ4</accession>
<dbReference type="GO" id="GO:0006508">
    <property type="term" value="P:proteolysis"/>
    <property type="evidence" value="ECO:0007669"/>
    <property type="project" value="UniProtKB-UniRule"/>
</dbReference>
<evidence type="ECO:0000256" key="2">
    <source>
        <dbReference type="ARBA" id="ARBA00022670"/>
    </source>
</evidence>
<reference evidence="11 12" key="1">
    <citation type="submission" date="2014-04" db="EMBL/GenBank/DDBJ databases">
        <title>Draft genome sequence of Bacillus azotoformans MEV2011, a (co-) denitrifying strain unable to grow in the presence of oxygen.</title>
        <authorList>
            <person name="Nielsen M."/>
            <person name="Schreiber L."/>
            <person name="Finster K."/>
            <person name="Schramm A."/>
        </authorList>
    </citation>
    <scope>NUCLEOTIDE SEQUENCE [LARGE SCALE GENOMIC DNA]</scope>
    <source>
        <strain evidence="11 12">MEV2011</strain>
    </source>
</reference>
<evidence type="ECO:0000256" key="5">
    <source>
        <dbReference type="ARBA" id="ARBA00023049"/>
    </source>
</evidence>
<dbReference type="PANTHER" id="PTHR34217">
    <property type="entry name" value="METAL-DEPENDENT CARBOXYPEPTIDASE"/>
    <property type="match status" value="1"/>
</dbReference>
<dbReference type="Gene3D" id="1.10.1370.30">
    <property type="match status" value="1"/>
</dbReference>
<dbReference type="PIRSF" id="PIRSF006615">
    <property type="entry name" value="Zn_crbxpep_Taq"/>
    <property type="match status" value="1"/>
</dbReference>
<evidence type="ECO:0000313" key="12">
    <source>
        <dbReference type="Proteomes" id="UP000027936"/>
    </source>
</evidence>
<feature type="binding site" evidence="9">
    <location>
        <position position="269"/>
    </location>
    <ligand>
        <name>Zn(2+)</name>
        <dbReference type="ChEBI" id="CHEBI:29105"/>
        <note>catalytic</note>
    </ligand>
</feature>